<proteinExistence type="predicted"/>
<reference evidence="1 2" key="2">
    <citation type="submission" date="2019-04" db="EMBL/GenBank/DDBJ databases">
        <title>The genome sequence of big-headed turtle.</title>
        <authorList>
            <person name="Gong S."/>
        </authorList>
    </citation>
    <scope>NUCLEOTIDE SEQUENCE [LARGE SCALE GENOMIC DNA]</scope>
    <source>
        <strain evidence="1">DO16091913</strain>
        <tissue evidence="1">Muscle</tissue>
    </source>
</reference>
<evidence type="ECO:0000313" key="2">
    <source>
        <dbReference type="Proteomes" id="UP000297703"/>
    </source>
</evidence>
<gene>
    <name evidence="1" type="ORF">DR999_PMT20140</name>
</gene>
<dbReference type="EMBL" id="QXTE01000441">
    <property type="protein sequence ID" value="TFJ97971.1"/>
    <property type="molecule type" value="Genomic_DNA"/>
</dbReference>
<dbReference type="Proteomes" id="UP000297703">
    <property type="component" value="Unassembled WGS sequence"/>
</dbReference>
<name>A0A4D9DNQ3_9SAUR</name>
<comment type="caution">
    <text evidence="1">The sequence shown here is derived from an EMBL/GenBank/DDBJ whole genome shotgun (WGS) entry which is preliminary data.</text>
</comment>
<sequence length="100" mass="11005">MVGPKNPLSWAAESFLHFKKKGWNLILGHYFPPSSPPKVTGRSLDCLSLLMFNAQFALCSLPPLLLPPKSRPHKHTDSTKLACHVFPQPLSSLTGEKGTL</sequence>
<evidence type="ECO:0000313" key="1">
    <source>
        <dbReference type="EMBL" id="TFJ97971.1"/>
    </source>
</evidence>
<protein>
    <submittedName>
        <fullName evidence="1">CD276 antigen-like protein</fullName>
    </submittedName>
</protein>
<reference evidence="1 2" key="1">
    <citation type="submission" date="2019-04" db="EMBL/GenBank/DDBJ databases">
        <title>Draft genome of the big-headed turtle Platysternon megacephalum.</title>
        <authorList>
            <person name="Gong S."/>
        </authorList>
    </citation>
    <scope>NUCLEOTIDE SEQUENCE [LARGE SCALE GENOMIC DNA]</scope>
    <source>
        <strain evidence="1">DO16091913</strain>
        <tissue evidence="1">Muscle</tissue>
    </source>
</reference>
<keyword evidence="2" id="KW-1185">Reference proteome</keyword>
<dbReference type="AlphaFoldDB" id="A0A4D9DNQ3"/>
<accession>A0A4D9DNQ3</accession>
<organism evidence="1 2">
    <name type="scientific">Platysternon megacephalum</name>
    <name type="common">big-headed turtle</name>
    <dbReference type="NCBI Taxonomy" id="55544"/>
    <lineage>
        <taxon>Eukaryota</taxon>
        <taxon>Metazoa</taxon>
        <taxon>Chordata</taxon>
        <taxon>Craniata</taxon>
        <taxon>Vertebrata</taxon>
        <taxon>Euteleostomi</taxon>
        <taxon>Archelosauria</taxon>
        <taxon>Testudinata</taxon>
        <taxon>Testudines</taxon>
        <taxon>Cryptodira</taxon>
        <taxon>Durocryptodira</taxon>
        <taxon>Testudinoidea</taxon>
        <taxon>Platysternidae</taxon>
        <taxon>Platysternon</taxon>
    </lineage>
</organism>